<name>A0A4R3VVX1_9SPHI</name>
<dbReference type="InterPro" id="IPR036873">
    <property type="entry name" value="Rhodanese-like_dom_sf"/>
</dbReference>
<dbReference type="SMART" id="SM00450">
    <property type="entry name" value="RHOD"/>
    <property type="match status" value="1"/>
</dbReference>
<keyword evidence="4" id="KW-1185">Reference proteome</keyword>
<dbReference type="Gene3D" id="3.60.15.10">
    <property type="entry name" value="Ribonuclease Z/Hydroxyacylglutathione hydrolase-like"/>
    <property type="match status" value="1"/>
</dbReference>
<dbReference type="InterPro" id="IPR001763">
    <property type="entry name" value="Rhodanese-like_dom"/>
</dbReference>
<dbReference type="SMART" id="SM00849">
    <property type="entry name" value="Lactamase_B"/>
    <property type="match status" value="1"/>
</dbReference>
<evidence type="ECO:0000313" key="4">
    <source>
        <dbReference type="Proteomes" id="UP000295197"/>
    </source>
</evidence>
<evidence type="ECO:0000256" key="1">
    <source>
        <dbReference type="ARBA" id="ARBA00022723"/>
    </source>
</evidence>
<reference evidence="3 4" key="1">
    <citation type="submission" date="2019-03" db="EMBL/GenBank/DDBJ databases">
        <title>Genomic Encyclopedia of Type Strains, Phase IV (KMG-IV): sequencing the most valuable type-strain genomes for metagenomic binning, comparative biology and taxonomic classification.</title>
        <authorList>
            <person name="Goeker M."/>
        </authorList>
    </citation>
    <scope>NUCLEOTIDE SEQUENCE [LARGE SCALE GENOMIC DNA]</scope>
    <source>
        <strain evidence="3 4">DSM 22362</strain>
    </source>
</reference>
<dbReference type="PANTHER" id="PTHR43084">
    <property type="entry name" value="PERSULFIDE DIOXYGENASE ETHE1"/>
    <property type="match status" value="1"/>
</dbReference>
<dbReference type="FunFam" id="3.60.15.10:FF:000030">
    <property type="entry name" value="Metallo-beta-lactamase family protein"/>
    <property type="match status" value="1"/>
</dbReference>
<dbReference type="Proteomes" id="UP000295197">
    <property type="component" value="Unassembled WGS sequence"/>
</dbReference>
<dbReference type="InterPro" id="IPR036866">
    <property type="entry name" value="RibonucZ/Hydroxyglut_hydro"/>
</dbReference>
<dbReference type="CDD" id="cd07724">
    <property type="entry name" value="POD-like_MBL-fold"/>
    <property type="match status" value="1"/>
</dbReference>
<dbReference type="SUPFAM" id="SSF52821">
    <property type="entry name" value="Rhodanese/Cell cycle control phosphatase"/>
    <property type="match status" value="2"/>
</dbReference>
<dbReference type="GO" id="GO:0050313">
    <property type="term" value="F:sulfur dioxygenase activity"/>
    <property type="evidence" value="ECO:0007669"/>
    <property type="project" value="InterPro"/>
</dbReference>
<accession>A0A4R3VVX1</accession>
<evidence type="ECO:0000313" key="3">
    <source>
        <dbReference type="EMBL" id="TCV19520.1"/>
    </source>
</evidence>
<dbReference type="SUPFAM" id="SSF56281">
    <property type="entry name" value="Metallo-hydrolase/oxidoreductase"/>
    <property type="match status" value="1"/>
</dbReference>
<dbReference type="OrthoDB" id="1450994at2"/>
<organism evidence="3 4">
    <name type="scientific">Sphingobacterium alimentarium</name>
    <dbReference type="NCBI Taxonomy" id="797292"/>
    <lineage>
        <taxon>Bacteria</taxon>
        <taxon>Pseudomonadati</taxon>
        <taxon>Bacteroidota</taxon>
        <taxon>Sphingobacteriia</taxon>
        <taxon>Sphingobacteriales</taxon>
        <taxon>Sphingobacteriaceae</taxon>
        <taxon>Sphingobacterium</taxon>
    </lineage>
</organism>
<keyword evidence="1" id="KW-0479">Metal-binding</keyword>
<dbReference type="PROSITE" id="PS50206">
    <property type="entry name" value="RHODANESE_3"/>
    <property type="match status" value="1"/>
</dbReference>
<keyword evidence="3" id="KW-0378">Hydrolase</keyword>
<dbReference type="Pfam" id="PF00753">
    <property type="entry name" value="Lactamase_B"/>
    <property type="match status" value="1"/>
</dbReference>
<sequence length="485" mass="54319">MRNLIFSLSMIWVLFGNQIKAQDMRVMRIYEEGLSQSGYILIDNQSKEAIVIDPRKDVQEFIDTLNAYDATLKFVTETHIHADYLSGARELAKMTASTLALSQEGPAEWQYKFDYLPLKQGDKLAFGDYFLQVLHTPGHTPESISFLLYSNMDIINPIKAFTGDFLFVGDVGRPDLLEKYEEGDANSTASAAALYQSIEKFRALPDDLEIWPGHGAGSFCGKTLSNIAFSTLKAEKLTNPALQYSGKEAEFIKYILADQVVPPPYFKLMKEWNRDGTSCKLVDERYAIIDASEIKSLIGKGVKVIDTRVRKEVGKGFLPNTIHIELNKGFNNWFAQLVNHKDQVIFIVEKGNEKSLAHKLMRVGFDNVLGVVNNISSVNLKSIKYVKAEDLTKAVKRKGIQAWDIRTAKEYAEGHIAGIANLPLLEIKEKASKLDKNQPIIIHCQSGARAAIGYSLFESLGFTDITVYDGGINEWKKLGNKLVSE</sequence>
<dbReference type="InterPro" id="IPR044528">
    <property type="entry name" value="POD-like_MBL-fold"/>
</dbReference>
<dbReference type="CDD" id="cd00158">
    <property type="entry name" value="RHOD"/>
    <property type="match status" value="1"/>
</dbReference>
<dbReference type="GO" id="GO:0016787">
    <property type="term" value="F:hydrolase activity"/>
    <property type="evidence" value="ECO:0007669"/>
    <property type="project" value="UniProtKB-KW"/>
</dbReference>
<feature type="domain" description="Rhodanese" evidence="2">
    <location>
        <begin position="396"/>
        <end position="484"/>
    </location>
</feature>
<proteinExistence type="predicted"/>
<gene>
    <name evidence="3" type="ORF">EDC17_100442</name>
</gene>
<dbReference type="Pfam" id="PF00581">
    <property type="entry name" value="Rhodanese"/>
    <property type="match status" value="2"/>
</dbReference>
<dbReference type="PANTHER" id="PTHR43084:SF1">
    <property type="entry name" value="PERSULFIDE DIOXYGENASE ETHE1, MITOCHONDRIAL"/>
    <property type="match status" value="1"/>
</dbReference>
<evidence type="ECO:0000259" key="2">
    <source>
        <dbReference type="PROSITE" id="PS50206"/>
    </source>
</evidence>
<dbReference type="EMBL" id="SMBZ01000004">
    <property type="protein sequence ID" value="TCV19520.1"/>
    <property type="molecule type" value="Genomic_DNA"/>
</dbReference>
<dbReference type="GO" id="GO:0070813">
    <property type="term" value="P:hydrogen sulfide metabolic process"/>
    <property type="evidence" value="ECO:0007669"/>
    <property type="project" value="TreeGrafter"/>
</dbReference>
<dbReference type="GO" id="GO:0046872">
    <property type="term" value="F:metal ion binding"/>
    <property type="evidence" value="ECO:0007669"/>
    <property type="project" value="UniProtKB-KW"/>
</dbReference>
<comment type="caution">
    <text evidence="3">The sequence shown here is derived from an EMBL/GenBank/DDBJ whole genome shotgun (WGS) entry which is preliminary data.</text>
</comment>
<dbReference type="InterPro" id="IPR001279">
    <property type="entry name" value="Metallo-B-lactamas"/>
</dbReference>
<dbReference type="AlphaFoldDB" id="A0A4R3VVX1"/>
<protein>
    <submittedName>
        <fullName evidence="3">Hydroxyacylglutathione hydrolase</fullName>
    </submittedName>
</protein>
<dbReference type="GO" id="GO:0006749">
    <property type="term" value="P:glutathione metabolic process"/>
    <property type="evidence" value="ECO:0007669"/>
    <property type="project" value="InterPro"/>
</dbReference>
<dbReference type="RefSeq" id="WP_132776605.1">
    <property type="nucleotide sequence ID" value="NZ_SMBZ01000004.1"/>
</dbReference>
<dbReference type="InterPro" id="IPR051682">
    <property type="entry name" value="Mito_Persulfide_Diox"/>
</dbReference>
<dbReference type="Gene3D" id="3.40.250.10">
    <property type="entry name" value="Rhodanese-like domain"/>
    <property type="match status" value="2"/>
</dbReference>